<dbReference type="Pfam" id="PF06985">
    <property type="entry name" value="HET"/>
    <property type="match status" value="1"/>
</dbReference>
<dbReference type="EMBL" id="FJOG01000046">
    <property type="protein sequence ID" value="CZR67696.1"/>
    <property type="molecule type" value="Genomic_DNA"/>
</dbReference>
<keyword evidence="3" id="KW-1185">Reference proteome</keyword>
<dbReference type="InterPro" id="IPR052895">
    <property type="entry name" value="HetReg/Transcr_Mod"/>
</dbReference>
<evidence type="ECO:0000313" key="2">
    <source>
        <dbReference type="EMBL" id="CZR67696.1"/>
    </source>
</evidence>
<dbReference type="PANTHER" id="PTHR24148">
    <property type="entry name" value="ANKYRIN REPEAT DOMAIN-CONTAINING PROTEIN 39 HOMOLOG-RELATED"/>
    <property type="match status" value="1"/>
</dbReference>
<organism evidence="2 3">
    <name type="scientific">Phialocephala subalpina</name>
    <dbReference type="NCBI Taxonomy" id="576137"/>
    <lineage>
        <taxon>Eukaryota</taxon>
        <taxon>Fungi</taxon>
        <taxon>Dikarya</taxon>
        <taxon>Ascomycota</taxon>
        <taxon>Pezizomycotina</taxon>
        <taxon>Leotiomycetes</taxon>
        <taxon>Helotiales</taxon>
        <taxon>Mollisiaceae</taxon>
        <taxon>Phialocephala</taxon>
        <taxon>Phialocephala fortinii species complex</taxon>
    </lineage>
</organism>
<reference evidence="2 3" key="1">
    <citation type="submission" date="2016-03" db="EMBL/GenBank/DDBJ databases">
        <authorList>
            <person name="Ploux O."/>
        </authorList>
    </citation>
    <scope>NUCLEOTIDE SEQUENCE [LARGE SCALE GENOMIC DNA]</scope>
    <source>
        <strain evidence="2 3">UAMH 11012</strain>
    </source>
</reference>
<dbReference type="InterPro" id="IPR010730">
    <property type="entry name" value="HET"/>
</dbReference>
<name>A0A1L7XRL4_9HELO</name>
<dbReference type="Pfam" id="PF26639">
    <property type="entry name" value="Het-6_barrel"/>
    <property type="match status" value="1"/>
</dbReference>
<dbReference type="AlphaFoldDB" id="A0A1L7XRL4"/>
<proteinExistence type="predicted"/>
<protein>
    <recommendedName>
        <fullName evidence="1">Heterokaryon incompatibility domain-containing protein</fullName>
    </recommendedName>
</protein>
<sequence length="629" mass="70308">MASLQYSALDSSQNQIRLLQLESRNTSMTKTLGISCTLNQISRLINPVYMALSYTWGDESRTRPILVDDTKAPITENLEAALHHLQQEYEALTLWVDALCINQTDHIEKSDQVKQMLEIYRGAATTIVWLGSAADDSDRAMDSLDRIGGWLDGLGAMEVLQNLRRRAPRNDGTHYLSVERSLQKEARKIAIGHDDIPYPFEALNKITYRPWWRRVWVTQELSVSPTVEFACGWKRVNGPRFCAGMLFHTFLQKEISHSADLNLALQMRLGSIPSLSNSVASTMLGARTRFQSNASCGDETLLQLLERAYVCSYGSPMETSQPKDRIFGLLGLANDSEKLGINADYSKSCETVYIETARALLIRGHMDVLCLCQLPKLGFELPSWVPDWRAPIRKPCGGYAEDRTFCASGKSAAFADFDSEKDRFEHIYIKGSQVDVIECIGNEWEPGFDPDKEFDWKAASTFLGEIEGLCKQSSDVHGEASGKAFLWEDAIWRIPIADQEIAYGGSHCRATNLSHQGYKAVKKAINSPQSFRGEPDLGTKSYMCIMTSLHSKSPFLSTKGYVGLGPAHLRKGDVICILHGAHVPFILRKSEGESYQLVGEAFVYGIMDGEFVETTPEVKLFEFGSTPMR</sequence>
<dbReference type="Proteomes" id="UP000184330">
    <property type="component" value="Unassembled WGS sequence"/>
</dbReference>
<dbReference type="OrthoDB" id="2157530at2759"/>
<evidence type="ECO:0000313" key="3">
    <source>
        <dbReference type="Proteomes" id="UP000184330"/>
    </source>
</evidence>
<dbReference type="PANTHER" id="PTHR24148:SF73">
    <property type="entry name" value="HET DOMAIN PROTEIN (AFU_ORTHOLOGUE AFUA_8G01020)"/>
    <property type="match status" value="1"/>
</dbReference>
<evidence type="ECO:0000259" key="1">
    <source>
        <dbReference type="Pfam" id="PF06985"/>
    </source>
</evidence>
<feature type="domain" description="Heterokaryon incompatibility" evidence="1">
    <location>
        <begin position="49"/>
        <end position="220"/>
    </location>
</feature>
<accession>A0A1L7XRL4</accession>
<gene>
    <name evidence="2" type="ORF">PAC_17595</name>
</gene>